<gene>
    <name evidence="3" type="ORF">GIB67_026152</name>
</gene>
<dbReference type="OrthoDB" id="671439at2759"/>
<evidence type="ECO:0000256" key="1">
    <source>
        <dbReference type="ARBA" id="ARBA00022679"/>
    </source>
</evidence>
<dbReference type="PANTHER" id="PTHR31625">
    <property type="match status" value="1"/>
</dbReference>
<protein>
    <submittedName>
        <fullName evidence="3">Uncharacterized protein</fullName>
    </submittedName>
</protein>
<dbReference type="Proteomes" id="UP000541444">
    <property type="component" value="Unassembled WGS sequence"/>
</dbReference>
<evidence type="ECO:0000256" key="2">
    <source>
        <dbReference type="ARBA" id="ARBA00023315"/>
    </source>
</evidence>
<keyword evidence="4" id="KW-1185">Reference proteome</keyword>
<dbReference type="Pfam" id="PF02458">
    <property type="entry name" value="Transferase"/>
    <property type="match status" value="2"/>
</dbReference>
<name>A0A7J7M376_9MAGN</name>
<dbReference type="Gene3D" id="3.30.559.10">
    <property type="entry name" value="Chloramphenicol acetyltransferase-like domain"/>
    <property type="match status" value="2"/>
</dbReference>
<dbReference type="AlphaFoldDB" id="A0A7J7M376"/>
<dbReference type="InterPro" id="IPR023213">
    <property type="entry name" value="CAT-like_dom_sf"/>
</dbReference>
<evidence type="ECO:0000313" key="4">
    <source>
        <dbReference type="Proteomes" id="UP000541444"/>
    </source>
</evidence>
<sequence>MPDCPTYGFCPQTSLRLTFFDLAELGYLTWSPQSVMPEIIYCDGDSVSFTVTESNFSFNHICGNHLRDTNEFAPLATHLVPRSSTTAAVQYPLLALRVTLFPDSGICVGQTFNHVAADGISATHFMKFWASVCSNLGGEAKGLLSHSLPSYDRTTIIDPHGIEKAYLNYLKKINITQHSFILPTIPTDPIHDKVVATFIMDSQSIEKLKKWILRRAIKKNPYFILSSVENLLDEFFAPNTDTDTERLIGIFGSPKMGAYDVNFGWGRPNKFEIVLSNEDHGYLVLSERGDNIDRGFEISVTLKKLEMAAFASFFPDTLSSLLHASSALPLLSKY</sequence>
<keyword evidence="2" id="KW-0012">Acyltransferase</keyword>
<dbReference type="GO" id="GO:0016747">
    <property type="term" value="F:acyltransferase activity, transferring groups other than amino-acyl groups"/>
    <property type="evidence" value="ECO:0007669"/>
    <property type="project" value="UniProtKB-ARBA"/>
</dbReference>
<dbReference type="InterPro" id="IPR051504">
    <property type="entry name" value="Plant_metabolite_acyltrans"/>
</dbReference>
<evidence type="ECO:0000313" key="3">
    <source>
        <dbReference type="EMBL" id="KAF6149296.1"/>
    </source>
</evidence>
<dbReference type="EMBL" id="JACGCM010001798">
    <property type="protein sequence ID" value="KAF6149296.1"/>
    <property type="molecule type" value="Genomic_DNA"/>
</dbReference>
<reference evidence="3 4" key="1">
    <citation type="journal article" date="2020" name="IScience">
        <title>Genome Sequencing of the Endangered Kingdonia uniflora (Circaeasteraceae, Ranunculales) Reveals Potential Mechanisms of Evolutionary Specialization.</title>
        <authorList>
            <person name="Sun Y."/>
            <person name="Deng T."/>
            <person name="Zhang A."/>
            <person name="Moore M.J."/>
            <person name="Landis J.B."/>
            <person name="Lin N."/>
            <person name="Zhang H."/>
            <person name="Zhang X."/>
            <person name="Huang J."/>
            <person name="Zhang X."/>
            <person name="Sun H."/>
            <person name="Wang H."/>
        </authorList>
    </citation>
    <scope>NUCLEOTIDE SEQUENCE [LARGE SCALE GENOMIC DNA]</scope>
    <source>
        <strain evidence="3">TB1705</strain>
        <tissue evidence="3">Leaf</tissue>
    </source>
</reference>
<comment type="caution">
    <text evidence="3">The sequence shown here is derived from an EMBL/GenBank/DDBJ whole genome shotgun (WGS) entry which is preliminary data.</text>
</comment>
<proteinExistence type="predicted"/>
<organism evidence="3 4">
    <name type="scientific">Kingdonia uniflora</name>
    <dbReference type="NCBI Taxonomy" id="39325"/>
    <lineage>
        <taxon>Eukaryota</taxon>
        <taxon>Viridiplantae</taxon>
        <taxon>Streptophyta</taxon>
        <taxon>Embryophyta</taxon>
        <taxon>Tracheophyta</taxon>
        <taxon>Spermatophyta</taxon>
        <taxon>Magnoliopsida</taxon>
        <taxon>Ranunculales</taxon>
        <taxon>Circaeasteraceae</taxon>
        <taxon>Kingdonia</taxon>
    </lineage>
</organism>
<accession>A0A7J7M376</accession>
<keyword evidence="1" id="KW-0808">Transferase</keyword>